<sequence>MSAPLLPIINHLIQQNPEQQRALAKFAGKTVQINAAGLRLQGRIGAQGFLETANTAPDTALTFHNSAVQKILQGHKPGVGDIAVEGDLMLGMAVLTAFGGLRYDAGNDLARLFGSNAAENIGERAAAIGHTIKQIGRSIAEQIGEFAREPESPVVDQATLLEWLDEVDKLRDDVARLNARLDRLEKDIWL</sequence>
<proteinExistence type="predicted"/>
<organism evidence="1 2">
    <name type="scientific">Neisseria chenwenguii</name>
    <dbReference type="NCBI Taxonomy" id="1853278"/>
    <lineage>
        <taxon>Bacteria</taxon>
        <taxon>Pseudomonadati</taxon>
        <taxon>Pseudomonadota</taxon>
        <taxon>Betaproteobacteria</taxon>
        <taxon>Neisseriales</taxon>
        <taxon>Neisseriaceae</taxon>
        <taxon>Neisseria</taxon>
    </lineage>
</organism>
<dbReference type="AlphaFoldDB" id="A0A220RZQ3"/>
<dbReference type="EMBL" id="CP022278">
    <property type="protein sequence ID" value="ASK26455.1"/>
    <property type="molecule type" value="Genomic_DNA"/>
</dbReference>
<protein>
    <submittedName>
        <fullName evidence="1">SCP2 domain-containing protein</fullName>
    </submittedName>
</protein>
<gene>
    <name evidence="1" type="ORF">BG910_00680</name>
</gene>
<dbReference type="OrthoDB" id="8525483at2"/>
<accession>A0A220RZQ3</accession>
<dbReference type="GO" id="GO:0006744">
    <property type="term" value="P:ubiquinone biosynthetic process"/>
    <property type="evidence" value="ECO:0007669"/>
    <property type="project" value="InterPro"/>
</dbReference>
<dbReference type="Proteomes" id="UP000198238">
    <property type="component" value="Chromosome"/>
</dbReference>
<dbReference type="InterPro" id="IPR038989">
    <property type="entry name" value="UbiJ"/>
</dbReference>
<dbReference type="KEGG" id="nei:BG910_00680"/>
<dbReference type="RefSeq" id="WP_089035178.1">
    <property type="nucleotide sequence ID" value="NZ_CP022278.1"/>
</dbReference>
<evidence type="ECO:0000313" key="1">
    <source>
        <dbReference type="EMBL" id="ASK26455.1"/>
    </source>
</evidence>
<dbReference type="PANTHER" id="PTHR38693:SF1">
    <property type="entry name" value="UBIQUINONE BIOSYNTHESIS ACCESSORY FACTOR UBIJ"/>
    <property type="match status" value="1"/>
</dbReference>
<dbReference type="PANTHER" id="PTHR38693">
    <property type="entry name" value="UBIQUINONE BIOSYNTHESIS PROTEIN UBIJ"/>
    <property type="match status" value="1"/>
</dbReference>
<keyword evidence="2" id="KW-1185">Reference proteome</keyword>
<reference evidence="1 2" key="1">
    <citation type="submission" date="2017-06" db="EMBL/GenBank/DDBJ databases">
        <title>Neisseria chenwenguii sp. nov., isolated from the intestinal contents of Tibetan Plateau Pika in Yushu, Qinghai Province, China.</title>
        <authorList>
            <person name="Zhang G."/>
        </authorList>
    </citation>
    <scope>NUCLEOTIDE SEQUENCE [LARGE SCALE GENOMIC DNA]</scope>
    <source>
        <strain evidence="1 2">10023</strain>
    </source>
</reference>
<evidence type="ECO:0000313" key="2">
    <source>
        <dbReference type="Proteomes" id="UP000198238"/>
    </source>
</evidence>
<name>A0A220RZQ3_9NEIS</name>